<dbReference type="Proteomes" id="UP000228621">
    <property type="component" value="Unassembled WGS sequence"/>
</dbReference>
<name>A0A2A5JQ05_PSEO7</name>
<keyword evidence="3" id="KW-1185">Reference proteome</keyword>
<sequence length="257" mass="29218">MRFFVVFALAIITWASSATEVRFCYEDKHAPPFIHEAGQTMPDSNPGITIEIVKQLDGLLEYVDITYTRKPWSRCLHELQNGKVDAVVASYRKSREAFMAYPKKADGGIDNQYAINRIGSCLLKSKTNKAEITLDTPVELAIPRGYAIREGLPKQFAVFETDSLENAIALVEQDLLDATVGLCQIGNMPVTLSPPFDKLEALYPPIEISFGFMAFSKQFYQNYPEKTWQVWRASQQVDLDQMYKNYLDAQLFHPDKQ</sequence>
<evidence type="ECO:0000313" key="2">
    <source>
        <dbReference type="EMBL" id="PCK31351.1"/>
    </source>
</evidence>
<dbReference type="RefSeq" id="WP_099642458.1">
    <property type="nucleotide sequence ID" value="NZ_NKHF01000056.1"/>
</dbReference>
<keyword evidence="1" id="KW-0732">Signal</keyword>
<dbReference type="Gene3D" id="3.40.190.10">
    <property type="entry name" value="Periplasmic binding protein-like II"/>
    <property type="match status" value="1"/>
</dbReference>
<accession>A0A2A5JQ05</accession>
<comment type="caution">
    <text evidence="2">The sequence shown here is derived from an EMBL/GenBank/DDBJ whole genome shotgun (WGS) entry which is preliminary data.</text>
</comment>
<feature type="signal peptide" evidence="1">
    <location>
        <begin position="1"/>
        <end position="18"/>
    </location>
</feature>
<gene>
    <name evidence="2" type="ORF">CEX98_12795</name>
</gene>
<dbReference type="OrthoDB" id="6193186at2"/>
<feature type="chain" id="PRO_5013263849" evidence="1">
    <location>
        <begin position="19"/>
        <end position="257"/>
    </location>
</feature>
<dbReference type="AlphaFoldDB" id="A0A2A5JQ05"/>
<evidence type="ECO:0000256" key="1">
    <source>
        <dbReference type="SAM" id="SignalP"/>
    </source>
</evidence>
<dbReference type="SUPFAM" id="SSF53850">
    <property type="entry name" value="Periplasmic binding protein-like II"/>
    <property type="match status" value="1"/>
</dbReference>
<protein>
    <submittedName>
        <fullName evidence="2">Amino acid ABC transporter substrate-binding protein</fullName>
    </submittedName>
</protein>
<evidence type="ECO:0000313" key="3">
    <source>
        <dbReference type="Proteomes" id="UP000228621"/>
    </source>
</evidence>
<dbReference type="EMBL" id="NKHF01000056">
    <property type="protein sequence ID" value="PCK31351.1"/>
    <property type="molecule type" value="Genomic_DNA"/>
</dbReference>
<organism evidence="2 3">
    <name type="scientific">Pseudoalteromonas piscicida</name>
    <dbReference type="NCBI Taxonomy" id="43662"/>
    <lineage>
        <taxon>Bacteria</taxon>
        <taxon>Pseudomonadati</taxon>
        <taxon>Pseudomonadota</taxon>
        <taxon>Gammaproteobacteria</taxon>
        <taxon>Alteromonadales</taxon>
        <taxon>Pseudoalteromonadaceae</taxon>
        <taxon>Pseudoalteromonas</taxon>
    </lineage>
</organism>
<reference evidence="3" key="1">
    <citation type="journal article" date="2019" name="Genome Announc.">
        <title>Draft Genome Sequence of Pseudoalteromonas piscicida Strain 36Y ROTHPW, an Hypersaline Seawater Isolate from the South Coast of Sonora, Mexico.</title>
        <authorList>
            <person name="Sanchez-Diaz R."/>
            <person name="Molina-Garza Z.J."/>
            <person name="Cruz-Suarez L.E."/>
            <person name="Selvin J."/>
            <person name="Kiran G.S."/>
            <person name="Ibarra-Gamez J.C."/>
            <person name="Gomez-Gil B."/>
            <person name="Galaviz-Silva L."/>
        </authorList>
    </citation>
    <scope>NUCLEOTIDE SEQUENCE [LARGE SCALE GENOMIC DNA]</scope>
    <source>
        <strain evidence="3">36Y_RITHPW</strain>
    </source>
</reference>
<proteinExistence type="predicted"/>